<accession>A0A1H5R7T4</accession>
<keyword evidence="3" id="KW-1185">Reference proteome</keyword>
<dbReference type="STRING" id="218821.SAMN05421837_107395"/>
<feature type="region of interest" description="Disordered" evidence="1">
    <location>
        <begin position="1"/>
        <end position="34"/>
    </location>
</feature>
<dbReference type="Proteomes" id="UP000198878">
    <property type="component" value="Unassembled WGS sequence"/>
</dbReference>
<dbReference type="AlphaFoldDB" id="A0A1H5R7T4"/>
<name>A0A1H5R7T4_9PSEU</name>
<gene>
    <name evidence="2" type="ORF">SAMN05421837_107395</name>
</gene>
<evidence type="ECO:0000313" key="2">
    <source>
        <dbReference type="EMBL" id="SEF34452.1"/>
    </source>
</evidence>
<evidence type="ECO:0000313" key="3">
    <source>
        <dbReference type="Proteomes" id="UP000198878"/>
    </source>
</evidence>
<reference evidence="3" key="1">
    <citation type="submission" date="2016-10" db="EMBL/GenBank/DDBJ databases">
        <authorList>
            <person name="Varghese N."/>
            <person name="Submissions S."/>
        </authorList>
    </citation>
    <scope>NUCLEOTIDE SEQUENCE [LARGE SCALE GENOMIC DNA]</scope>
    <source>
        <strain evidence="3">DSM 44654</strain>
    </source>
</reference>
<dbReference type="EMBL" id="FNUJ01000007">
    <property type="protein sequence ID" value="SEF34452.1"/>
    <property type="molecule type" value="Genomic_DNA"/>
</dbReference>
<proteinExistence type="predicted"/>
<protein>
    <submittedName>
        <fullName evidence="2">Uncharacterized protein</fullName>
    </submittedName>
</protein>
<evidence type="ECO:0000256" key="1">
    <source>
        <dbReference type="SAM" id="MobiDB-lite"/>
    </source>
</evidence>
<sequence length="87" mass="8913">MDHTTTGDTGGPAGFGEVPCADATGRPRHTRVQNDDAGRVVVIIPPGGSGTFDREQARALSRALLEFAALGDAHARGRHLAPVPSGA</sequence>
<organism evidence="2 3">
    <name type="scientific">Amycolatopsis pretoriensis</name>
    <dbReference type="NCBI Taxonomy" id="218821"/>
    <lineage>
        <taxon>Bacteria</taxon>
        <taxon>Bacillati</taxon>
        <taxon>Actinomycetota</taxon>
        <taxon>Actinomycetes</taxon>
        <taxon>Pseudonocardiales</taxon>
        <taxon>Pseudonocardiaceae</taxon>
        <taxon>Amycolatopsis</taxon>
    </lineage>
</organism>